<dbReference type="OrthoDB" id="6657864at2"/>
<dbReference type="InterPro" id="IPR032710">
    <property type="entry name" value="NTF2-like_dom_sf"/>
</dbReference>
<sequence>MKITKEEVRNLFKHLENGDADSFFANVSANVDWTVMGTHPLAGHYTSLEDFRQNTFKRLAPCLTAPIQLVLKTVFIDGDTAIVELQATSQAKSGWDFDNQYCWIIEFRDKKIVRVRAYLDSNMVARLIAEEEESTKVYFNRG</sequence>
<dbReference type="InterPro" id="IPR037401">
    <property type="entry name" value="SnoaL-like"/>
</dbReference>
<dbReference type="Proteomes" id="UP000199053">
    <property type="component" value="Unassembled WGS sequence"/>
</dbReference>
<dbReference type="RefSeq" id="WP_092158895.1">
    <property type="nucleotide sequence ID" value="NZ_FNGA01000002.1"/>
</dbReference>
<proteinExistence type="predicted"/>
<keyword evidence="3" id="KW-1185">Reference proteome</keyword>
<organism evidence="2 3">
    <name type="scientific">Maridesulfovibrio ferrireducens</name>
    <dbReference type="NCBI Taxonomy" id="246191"/>
    <lineage>
        <taxon>Bacteria</taxon>
        <taxon>Pseudomonadati</taxon>
        <taxon>Thermodesulfobacteriota</taxon>
        <taxon>Desulfovibrionia</taxon>
        <taxon>Desulfovibrionales</taxon>
        <taxon>Desulfovibrionaceae</taxon>
        <taxon>Maridesulfovibrio</taxon>
    </lineage>
</organism>
<evidence type="ECO:0000313" key="2">
    <source>
        <dbReference type="EMBL" id="SDK72459.1"/>
    </source>
</evidence>
<dbReference type="AlphaFoldDB" id="A0A1G9E8J3"/>
<dbReference type="PANTHER" id="PTHR41252:SF1">
    <property type="entry name" value="BLR2505 PROTEIN"/>
    <property type="match status" value="1"/>
</dbReference>
<dbReference type="EMBL" id="FNGA01000002">
    <property type="protein sequence ID" value="SDK72459.1"/>
    <property type="molecule type" value="Genomic_DNA"/>
</dbReference>
<dbReference type="Pfam" id="PF12680">
    <property type="entry name" value="SnoaL_2"/>
    <property type="match status" value="1"/>
</dbReference>
<dbReference type="STRING" id="246191.SAMN05660337_0999"/>
<feature type="domain" description="SnoaL-like" evidence="1">
    <location>
        <begin position="8"/>
        <end position="115"/>
    </location>
</feature>
<gene>
    <name evidence="2" type="ORF">SAMN05660337_0999</name>
</gene>
<evidence type="ECO:0000259" key="1">
    <source>
        <dbReference type="Pfam" id="PF12680"/>
    </source>
</evidence>
<dbReference type="SUPFAM" id="SSF54427">
    <property type="entry name" value="NTF2-like"/>
    <property type="match status" value="1"/>
</dbReference>
<dbReference type="Gene3D" id="3.10.450.50">
    <property type="match status" value="1"/>
</dbReference>
<name>A0A1G9E8J3_9BACT</name>
<reference evidence="3" key="1">
    <citation type="submission" date="2016-10" db="EMBL/GenBank/DDBJ databases">
        <authorList>
            <person name="Varghese N."/>
            <person name="Submissions S."/>
        </authorList>
    </citation>
    <scope>NUCLEOTIDE SEQUENCE [LARGE SCALE GENOMIC DNA]</scope>
    <source>
        <strain evidence="3">DSM 16995</strain>
    </source>
</reference>
<dbReference type="PANTHER" id="PTHR41252">
    <property type="entry name" value="BLR2505 PROTEIN"/>
    <property type="match status" value="1"/>
</dbReference>
<accession>A0A1G9E8J3</accession>
<protein>
    <recommendedName>
        <fullName evidence="1">SnoaL-like domain-containing protein</fullName>
    </recommendedName>
</protein>
<evidence type="ECO:0000313" key="3">
    <source>
        <dbReference type="Proteomes" id="UP000199053"/>
    </source>
</evidence>